<dbReference type="EMBL" id="JABANO010018528">
    <property type="protein sequence ID" value="KAF4731678.1"/>
    <property type="molecule type" value="Genomic_DNA"/>
</dbReference>
<reference evidence="1 2" key="1">
    <citation type="submission" date="2020-04" db="EMBL/GenBank/DDBJ databases">
        <title>Perkinsus olseni comparative genomics.</title>
        <authorList>
            <person name="Bogema D.R."/>
        </authorList>
    </citation>
    <scope>NUCLEOTIDE SEQUENCE [LARGE SCALE GENOMIC DNA]</scope>
    <source>
        <strain evidence="1 2">ATCC PRA-207</strain>
    </source>
</reference>
<gene>
    <name evidence="1" type="ORF">FOZ63_027743</name>
</gene>
<keyword evidence="2" id="KW-1185">Reference proteome</keyword>
<evidence type="ECO:0000313" key="2">
    <source>
        <dbReference type="Proteomes" id="UP000553632"/>
    </source>
</evidence>
<name>A0A7J6SFK7_PEROL</name>
<accession>A0A7J6SFK7</accession>
<comment type="caution">
    <text evidence="1">The sequence shown here is derived from an EMBL/GenBank/DDBJ whole genome shotgun (WGS) entry which is preliminary data.</text>
</comment>
<dbReference type="Proteomes" id="UP000553632">
    <property type="component" value="Unassembled WGS sequence"/>
</dbReference>
<dbReference type="Gene3D" id="3.40.50.720">
    <property type="entry name" value="NAD(P)-binding Rossmann-like Domain"/>
    <property type="match status" value="1"/>
</dbReference>
<organism evidence="1 2">
    <name type="scientific">Perkinsus olseni</name>
    <name type="common">Perkinsus atlanticus</name>
    <dbReference type="NCBI Taxonomy" id="32597"/>
    <lineage>
        <taxon>Eukaryota</taxon>
        <taxon>Sar</taxon>
        <taxon>Alveolata</taxon>
        <taxon>Perkinsozoa</taxon>
        <taxon>Perkinsea</taxon>
        <taxon>Perkinsida</taxon>
        <taxon>Perkinsidae</taxon>
        <taxon>Perkinsus</taxon>
    </lineage>
</organism>
<proteinExistence type="predicted"/>
<dbReference type="AlphaFoldDB" id="A0A7J6SFK7"/>
<sequence length="167" mass="18543">MGVPAICRDCVRNKEVSGLQCHHLSLPASRIGYIPQETPLTRTAVELGCRNIVYGLEILVLQGIEQSMLWTGMPREAFGNDVYEKAENVGQLHCAQWQVAFIGSYKYPTTLLASEVELQDIWVPGGRVIEGVDFINGISQSFRRITMVTEEDLRAALSGDEDEVQTS</sequence>
<dbReference type="SUPFAM" id="SSF51735">
    <property type="entry name" value="NAD(P)-binding Rossmann-fold domains"/>
    <property type="match status" value="1"/>
</dbReference>
<protein>
    <submittedName>
        <fullName evidence="1">Uncharacterized protein</fullName>
    </submittedName>
</protein>
<dbReference type="InterPro" id="IPR036291">
    <property type="entry name" value="NAD(P)-bd_dom_sf"/>
</dbReference>
<evidence type="ECO:0000313" key="1">
    <source>
        <dbReference type="EMBL" id="KAF4731678.1"/>
    </source>
</evidence>